<accession>A0A1I3WME4</accession>
<dbReference type="SUPFAM" id="SSF52540">
    <property type="entry name" value="P-loop containing nucleoside triphosphate hydrolases"/>
    <property type="match status" value="1"/>
</dbReference>
<dbReference type="Proteomes" id="UP000199598">
    <property type="component" value="Unassembled WGS sequence"/>
</dbReference>
<name>A0A1I3WME4_9HYPH</name>
<sequence length="237" mass="26260">MKLSSPVHQLKRQAKLTARESGMPLHAALDQLAQQEGYSSWSHLSVSGSRSGRAQKCLRQLDGGDLVLIAARPGQGKTLFGLELAIQASRAGGESYFFTLEYTPADVLKRVSQLGYNPAEMRDAFHLDCSDEICASYIINELRDAPHKTLVVIDYLQLLDQKRQNPELSSQLNVLKEFARKTGIIIALISQVQRDFDLASKSLPDLSDIRLPNPVDLTVFTKSCFLHSGEIAFEMAN</sequence>
<evidence type="ECO:0000259" key="1">
    <source>
        <dbReference type="Pfam" id="PF03796"/>
    </source>
</evidence>
<dbReference type="Gene3D" id="3.40.50.300">
    <property type="entry name" value="P-loop containing nucleotide triphosphate hydrolases"/>
    <property type="match status" value="1"/>
</dbReference>
<gene>
    <name evidence="2" type="ORF">SAMN04488518_10239</name>
</gene>
<comment type="caution">
    <text evidence="2">The sequence shown here is derived from an EMBL/GenBank/DDBJ whole genome shotgun (WGS) entry which is preliminary data.</text>
</comment>
<evidence type="ECO:0000313" key="2">
    <source>
        <dbReference type="EMBL" id="SFK08303.1"/>
    </source>
</evidence>
<dbReference type="InterPro" id="IPR027417">
    <property type="entry name" value="P-loop_NTPase"/>
</dbReference>
<dbReference type="RefSeq" id="WP_093517159.1">
    <property type="nucleotide sequence ID" value="NZ_FOSK01000002.1"/>
</dbReference>
<dbReference type="InterPro" id="IPR007694">
    <property type="entry name" value="DNA_helicase_DnaB-like_C"/>
</dbReference>
<dbReference type="NCBIfam" id="NF004629">
    <property type="entry name" value="PRK05973.1"/>
    <property type="match status" value="1"/>
</dbReference>
<evidence type="ECO:0000313" key="3">
    <source>
        <dbReference type="Proteomes" id="UP000199598"/>
    </source>
</evidence>
<protein>
    <submittedName>
        <fullName evidence="2">AAA domain-containing protein</fullName>
    </submittedName>
</protein>
<feature type="domain" description="SF4 helicase" evidence="1">
    <location>
        <begin position="61"/>
        <end position="111"/>
    </location>
</feature>
<feature type="domain" description="SF4 helicase" evidence="1">
    <location>
        <begin position="145"/>
        <end position="210"/>
    </location>
</feature>
<reference evidence="2 3" key="1">
    <citation type="submission" date="2016-10" db="EMBL/GenBank/DDBJ databases">
        <authorList>
            <person name="Varghese N."/>
            <person name="Submissions S."/>
        </authorList>
    </citation>
    <scope>NUCLEOTIDE SEQUENCE [LARGE SCALE GENOMIC DNA]</scope>
    <source>
        <strain evidence="2 3">DSM 16392</strain>
    </source>
</reference>
<dbReference type="EMBL" id="FOSK01000002">
    <property type="protein sequence ID" value="SFK08303.1"/>
    <property type="molecule type" value="Genomic_DNA"/>
</dbReference>
<dbReference type="PANTHER" id="PTHR30153:SF2">
    <property type="entry name" value="REPLICATIVE DNA HELICASE"/>
    <property type="match status" value="1"/>
</dbReference>
<dbReference type="Pfam" id="PF03796">
    <property type="entry name" value="DnaB_C"/>
    <property type="match status" value="2"/>
</dbReference>
<dbReference type="PANTHER" id="PTHR30153">
    <property type="entry name" value="REPLICATIVE DNA HELICASE DNAB"/>
    <property type="match status" value="1"/>
</dbReference>
<keyword evidence="3" id="KW-1185">Reference proteome</keyword>
<proteinExistence type="predicted"/>
<organism evidence="2 3">
    <name type="scientific">Pseudovibrio ascidiaceicola</name>
    <dbReference type="NCBI Taxonomy" id="285279"/>
    <lineage>
        <taxon>Bacteria</taxon>
        <taxon>Pseudomonadati</taxon>
        <taxon>Pseudomonadota</taxon>
        <taxon>Alphaproteobacteria</taxon>
        <taxon>Hyphomicrobiales</taxon>
        <taxon>Stappiaceae</taxon>
        <taxon>Pseudovibrio</taxon>
    </lineage>
</organism>